<reference evidence="2" key="1">
    <citation type="journal article" date="2015" name="Nature">
        <title>Complex archaea that bridge the gap between prokaryotes and eukaryotes.</title>
        <authorList>
            <person name="Spang A."/>
            <person name="Saw J.H."/>
            <person name="Jorgensen S.L."/>
            <person name="Zaremba-Niedzwiedzka K."/>
            <person name="Martijn J."/>
            <person name="Lind A.E."/>
            <person name="van Eijk R."/>
            <person name="Schleper C."/>
            <person name="Guy L."/>
            <person name="Ettema T.J."/>
        </authorList>
    </citation>
    <scope>NUCLEOTIDE SEQUENCE</scope>
</reference>
<sequence>MALTPSEVGLAGMALGALGYVCRGLIDLLLRKKDTTADIPQQLLAEMESFRRVLQSHIEDDETAMAELENSIKDLQGESKQMLQLHQSESSIFATVETNRLLNRVLTSFAKMEGRLERLG</sequence>
<evidence type="ECO:0000256" key="1">
    <source>
        <dbReference type="SAM" id="Coils"/>
    </source>
</evidence>
<organism evidence="2">
    <name type="scientific">marine sediment metagenome</name>
    <dbReference type="NCBI Taxonomy" id="412755"/>
    <lineage>
        <taxon>unclassified sequences</taxon>
        <taxon>metagenomes</taxon>
        <taxon>ecological metagenomes</taxon>
    </lineage>
</organism>
<comment type="caution">
    <text evidence="2">The sequence shown here is derived from an EMBL/GenBank/DDBJ whole genome shotgun (WGS) entry which is preliminary data.</text>
</comment>
<dbReference type="AlphaFoldDB" id="A0A0F9D2H8"/>
<keyword evidence="1" id="KW-0175">Coiled coil</keyword>
<accession>A0A0F9D2H8</accession>
<dbReference type="EMBL" id="LAZR01043771">
    <property type="protein sequence ID" value="KKL06283.1"/>
    <property type="molecule type" value="Genomic_DNA"/>
</dbReference>
<proteinExistence type="predicted"/>
<evidence type="ECO:0000313" key="2">
    <source>
        <dbReference type="EMBL" id="KKL06283.1"/>
    </source>
</evidence>
<feature type="coiled-coil region" evidence="1">
    <location>
        <begin position="58"/>
        <end position="85"/>
    </location>
</feature>
<name>A0A0F9D2H8_9ZZZZ</name>
<gene>
    <name evidence="2" type="ORF">LCGC14_2597570</name>
</gene>
<protein>
    <submittedName>
        <fullName evidence="2">Uncharacterized protein</fullName>
    </submittedName>
</protein>